<dbReference type="Pfam" id="PF07310">
    <property type="entry name" value="PAS_5"/>
    <property type="match status" value="1"/>
</dbReference>
<evidence type="ECO:0008006" key="3">
    <source>
        <dbReference type="Google" id="ProtNLM"/>
    </source>
</evidence>
<comment type="caution">
    <text evidence="1">The sequence shown here is derived from an EMBL/GenBank/DDBJ whole genome shotgun (WGS) entry which is preliminary data.</text>
</comment>
<sequence>MFHPDTQFLIDHWTGLSRRGAVRAGIPDRASLEPDALGLRLPRAFIAERNGEDAVIRLAGTWIEGFHGESLKDRALLSVWRTASRPLVAAAMTQTVREARPVVIAALAGFLSAQIEIVLVPLRGPSGAVDRILGLYAPMATLSFAADEPRLLTARVSIGVGEAARPALSLAAVGGRRIA</sequence>
<evidence type="ECO:0000313" key="1">
    <source>
        <dbReference type="EMBL" id="GLS02502.1"/>
    </source>
</evidence>
<dbReference type="InterPro" id="IPR009922">
    <property type="entry name" value="DUF1457"/>
</dbReference>
<dbReference type="EMBL" id="BSOY01000073">
    <property type="protein sequence ID" value="GLS02502.1"/>
    <property type="molecule type" value="Genomic_DNA"/>
</dbReference>
<protein>
    <recommendedName>
        <fullName evidence="3">PAS domain-containing protein</fullName>
    </recommendedName>
</protein>
<reference evidence="2" key="1">
    <citation type="journal article" date="2019" name="Int. J. Syst. Evol. Microbiol.">
        <title>The Global Catalogue of Microorganisms (GCM) 10K type strain sequencing project: providing services to taxonomists for standard genome sequencing and annotation.</title>
        <authorList>
            <consortium name="The Broad Institute Genomics Platform"/>
            <consortium name="The Broad Institute Genome Sequencing Center for Infectious Disease"/>
            <person name="Wu L."/>
            <person name="Ma J."/>
        </authorList>
    </citation>
    <scope>NUCLEOTIDE SEQUENCE [LARGE SCALE GENOMIC DNA]</scope>
    <source>
        <strain evidence="2">NBRC 110107</strain>
    </source>
</reference>
<keyword evidence="2" id="KW-1185">Reference proteome</keyword>
<dbReference type="RefSeq" id="WP_284223373.1">
    <property type="nucleotide sequence ID" value="NZ_BSOY01000073.1"/>
</dbReference>
<dbReference type="Proteomes" id="UP001156921">
    <property type="component" value="Unassembled WGS sequence"/>
</dbReference>
<accession>A0ABQ6BM11</accession>
<name>A0ABQ6BM11_9CAUL</name>
<proteinExistence type="predicted"/>
<gene>
    <name evidence="1" type="ORF">GCM10007859_25260</name>
</gene>
<organism evidence="1 2">
    <name type="scientific">Brevundimonas denitrificans</name>
    <dbReference type="NCBI Taxonomy" id="1443434"/>
    <lineage>
        <taxon>Bacteria</taxon>
        <taxon>Pseudomonadati</taxon>
        <taxon>Pseudomonadota</taxon>
        <taxon>Alphaproteobacteria</taxon>
        <taxon>Caulobacterales</taxon>
        <taxon>Caulobacteraceae</taxon>
        <taxon>Brevundimonas</taxon>
    </lineage>
</organism>
<evidence type="ECO:0000313" key="2">
    <source>
        <dbReference type="Proteomes" id="UP001156921"/>
    </source>
</evidence>